<comment type="function">
    <text evidence="5">Negative regulator of class I heat shock genes (grpE-dnaK-dnaJ and groELS operons). Prevents heat-shock induction of these operons.</text>
</comment>
<keyword evidence="10" id="KW-1185">Reference proteome</keyword>
<proteinExistence type="inferred from homology"/>
<dbReference type="GO" id="GO:0045892">
    <property type="term" value="P:negative regulation of DNA-templated transcription"/>
    <property type="evidence" value="ECO:0007669"/>
    <property type="project" value="UniProtKB-UniRule"/>
</dbReference>
<dbReference type="GO" id="GO:0003677">
    <property type="term" value="F:DNA binding"/>
    <property type="evidence" value="ECO:0007669"/>
    <property type="project" value="InterPro"/>
</dbReference>
<dbReference type="AlphaFoldDB" id="A0AAW4MTB4"/>
<dbReference type="PANTHER" id="PTHR34824:SF1">
    <property type="entry name" value="HEAT-INDUCIBLE TRANSCRIPTION REPRESSOR HRCA"/>
    <property type="match status" value="1"/>
</dbReference>
<evidence type="ECO:0000313" key="10">
    <source>
        <dbReference type="Proteomes" id="UP001197492"/>
    </source>
</evidence>
<evidence type="ECO:0000313" key="7">
    <source>
        <dbReference type="EMBL" id="MBV3382440.1"/>
    </source>
</evidence>
<dbReference type="Gene3D" id="1.10.10.10">
    <property type="entry name" value="Winged helix-like DNA-binding domain superfamily/Winged helix DNA-binding domain"/>
    <property type="match status" value="1"/>
</dbReference>
<accession>A0AAW4MTB4</accession>
<dbReference type="GeneID" id="301323919"/>
<evidence type="ECO:0000313" key="9">
    <source>
        <dbReference type="Proteomes" id="UP001196408"/>
    </source>
</evidence>
<dbReference type="EMBL" id="JAHOEF010000018">
    <property type="protein sequence ID" value="MBV3382440.1"/>
    <property type="molecule type" value="Genomic_DNA"/>
</dbReference>
<dbReference type="InterPro" id="IPR036388">
    <property type="entry name" value="WH-like_DNA-bd_sf"/>
</dbReference>
<name>A0AAW4MTB4_9FIRM</name>
<dbReference type="Proteomes" id="UP001196408">
    <property type="component" value="Unassembled WGS sequence"/>
</dbReference>
<evidence type="ECO:0000256" key="4">
    <source>
        <dbReference type="ARBA" id="ARBA00023163"/>
    </source>
</evidence>
<evidence type="ECO:0000256" key="3">
    <source>
        <dbReference type="ARBA" id="ARBA00023016"/>
    </source>
</evidence>
<evidence type="ECO:0000259" key="6">
    <source>
        <dbReference type="Pfam" id="PF01628"/>
    </source>
</evidence>
<dbReference type="InterPro" id="IPR023120">
    <property type="entry name" value="WHTH_transcript_rep_HrcA_IDD"/>
</dbReference>
<dbReference type="NCBIfam" id="TIGR00331">
    <property type="entry name" value="hrcA"/>
    <property type="match status" value="1"/>
</dbReference>
<dbReference type="SUPFAM" id="SSF46785">
    <property type="entry name" value="Winged helix' DNA-binding domain"/>
    <property type="match status" value="1"/>
</dbReference>
<dbReference type="Gene3D" id="3.30.390.60">
    <property type="entry name" value="Heat-inducible transcription repressor hrca homolog, domain 3"/>
    <property type="match status" value="1"/>
</dbReference>
<feature type="domain" description="Heat-inducible transcription repressor HrcA C-terminal" evidence="6">
    <location>
        <begin position="104"/>
        <end position="321"/>
    </location>
</feature>
<protein>
    <recommendedName>
        <fullName evidence="5">Heat-inducible transcription repressor HrcA</fullName>
    </recommendedName>
</protein>
<dbReference type="InterPro" id="IPR021153">
    <property type="entry name" value="HrcA_C"/>
</dbReference>
<dbReference type="PANTHER" id="PTHR34824">
    <property type="entry name" value="HEAT-INDUCIBLE TRANSCRIPTION REPRESSOR HRCA"/>
    <property type="match status" value="1"/>
</dbReference>
<comment type="similarity">
    <text evidence="5">Belongs to the HrcA family.</text>
</comment>
<dbReference type="Pfam" id="PF01628">
    <property type="entry name" value="HrcA"/>
    <property type="match status" value="1"/>
</dbReference>
<sequence length="340" mass="38050">MLSARQMLIFKYIVEEFIETAEPVGSKLLMTKYELPYSSATIRNEMSKLEELGFLVKTHTSSGRVPSKKGYYYYVNTLLQPNVDEQVKNQVATIFSDTHQSLNSLIKESCEMLSQLTDLTAVALGPNSSYECLQNITLVPIGTRNVTAIIVTDKGHVENRVFTLSETLSLDDLQSCVAVMNDTLVGTPINQVADRLENDVKPILNTRIKEHEILFNAFLEAFMKFARNNVYFSGKDHLLYQPEYNDVNKLRKLVSAFENSSNWNFLAPTDDDGIKVLIGDDSNVSGLDDVSVISSSFDTGGASKGTISVIGPTRMPYKKVVSLVEYITENIERIIKENDE</sequence>
<comment type="caution">
    <text evidence="7">The sequence shown here is derived from an EMBL/GenBank/DDBJ whole genome shotgun (WGS) entry which is preliminary data.</text>
</comment>
<organism evidence="7 9">
    <name type="scientific">Catenibacterium mitsuokai</name>
    <dbReference type="NCBI Taxonomy" id="100886"/>
    <lineage>
        <taxon>Bacteria</taxon>
        <taxon>Bacillati</taxon>
        <taxon>Bacillota</taxon>
        <taxon>Erysipelotrichia</taxon>
        <taxon>Erysipelotrichales</taxon>
        <taxon>Coprobacillaceae</taxon>
        <taxon>Catenibacterium</taxon>
    </lineage>
</organism>
<dbReference type="InterPro" id="IPR036390">
    <property type="entry name" value="WH_DNA-bd_sf"/>
</dbReference>
<dbReference type="RefSeq" id="WP_022425792.1">
    <property type="nucleotide sequence ID" value="NZ_JAHOEB010000019.1"/>
</dbReference>
<evidence type="ECO:0000256" key="5">
    <source>
        <dbReference type="HAMAP-Rule" id="MF_00081"/>
    </source>
</evidence>
<evidence type="ECO:0000313" key="8">
    <source>
        <dbReference type="EMBL" id="MBV3392500.1"/>
    </source>
</evidence>
<gene>
    <name evidence="5 7" type="primary">hrcA</name>
    <name evidence="7" type="ORF">KSV97_04160</name>
    <name evidence="8" type="ORF">KSW06_04350</name>
</gene>
<dbReference type="Proteomes" id="UP001197492">
    <property type="component" value="Unassembled WGS sequence"/>
</dbReference>
<dbReference type="InterPro" id="IPR029016">
    <property type="entry name" value="GAF-like_dom_sf"/>
</dbReference>
<keyword evidence="2 5" id="KW-0805">Transcription regulation</keyword>
<dbReference type="HAMAP" id="MF_00081">
    <property type="entry name" value="HrcA"/>
    <property type="match status" value="1"/>
</dbReference>
<dbReference type="InterPro" id="IPR002571">
    <property type="entry name" value="HrcA"/>
</dbReference>
<reference evidence="7 10" key="1">
    <citation type="submission" date="2021-06" db="EMBL/GenBank/DDBJ databases">
        <title>Collection of gut derived symbiotic bacterial strains cultured from healthy donors.</title>
        <authorList>
            <person name="Lin H."/>
            <person name="Littmann E."/>
            <person name="Pamer E.G."/>
        </authorList>
    </citation>
    <scope>NUCLEOTIDE SEQUENCE</scope>
    <source>
        <strain evidence="8 10">MSK.21.70</strain>
        <strain evidence="7">MSK.21.82</strain>
    </source>
</reference>
<evidence type="ECO:0000256" key="1">
    <source>
        <dbReference type="ARBA" id="ARBA00022491"/>
    </source>
</evidence>
<keyword evidence="1 5" id="KW-0678">Repressor</keyword>
<evidence type="ECO:0000256" key="2">
    <source>
        <dbReference type="ARBA" id="ARBA00023015"/>
    </source>
</evidence>
<dbReference type="Gene3D" id="3.30.450.40">
    <property type="match status" value="1"/>
</dbReference>
<dbReference type="PIRSF" id="PIRSF005485">
    <property type="entry name" value="HrcA"/>
    <property type="match status" value="1"/>
</dbReference>
<keyword evidence="3 5" id="KW-0346">Stress response</keyword>
<dbReference type="SUPFAM" id="SSF55781">
    <property type="entry name" value="GAF domain-like"/>
    <property type="match status" value="1"/>
</dbReference>
<keyword evidence="4 5" id="KW-0804">Transcription</keyword>
<dbReference type="EMBL" id="JAHOEL010000019">
    <property type="protein sequence ID" value="MBV3392500.1"/>
    <property type="molecule type" value="Genomic_DNA"/>
</dbReference>